<name>A0A1V8RTU1_9HYPH</name>
<dbReference type="AlphaFoldDB" id="A0A1V8RTU1"/>
<dbReference type="InterPro" id="IPR025538">
    <property type="entry name" value="DUF4424"/>
</dbReference>
<proteinExistence type="predicted"/>
<evidence type="ECO:0000313" key="3">
    <source>
        <dbReference type="EMBL" id="OQM76534.1"/>
    </source>
</evidence>
<keyword evidence="1" id="KW-0732">Signal</keyword>
<reference evidence="3 4" key="1">
    <citation type="journal article" date="2016" name="Int. J. Syst. Evol. Microbiol.">
        <title>Pseudaminobacter manganicus sp. nov., isolated from sludge of a manganese mine.</title>
        <authorList>
            <person name="Li J."/>
            <person name="Huang J."/>
            <person name="Liao S."/>
            <person name="Wang G."/>
        </authorList>
    </citation>
    <scope>NUCLEOTIDE SEQUENCE [LARGE SCALE GENOMIC DNA]</scope>
    <source>
        <strain evidence="3 4">JH-7</strain>
    </source>
</reference>
<accession>A0A1V8RTU1</accession>
<feature type="signal peptide" evidence="1">
    <location>
        <begin position="1"/>
        <end position="19"/>
    </location>
</feature>
<dbReference type="Proteomes" id="UP000191905">
    <property type="component" value="Unassembled WGS sequence"/>
</dbReference>
<feature type="domain" description="DUF4424" evidence="2">
    <location>
        <begin position="19"/>
        <end position="286"/>
    </location>
</feature>
<dbReference type="EMBL" id="MDET01000007">
    <property type="protein sequence ID" value="OQM76534.1"/>
    <property type="molecule type" value="Genomic_DNA"/>
</dbReference>
<protein>
    <recommendedName>
        <fullName evidence="2">DUF4424 domain-containing protein</fullName>
    </recommendedName>
</protein>
<feature type="chain" id="PRO_5010720645" description="DUF4424 domain-containing protein" evidence="1">
    <location>
        <begin position="20"/>
        <end position="321"/>
    </location>
</feature>
<dbReference type="STRING" id="1873176.BFN67_14260"/>
<dbReference type="Gene3D" id="2.60.40.3680">
    <property type="match status" value="1"/>
</dbReference>
<keyword evidence="4" id="KW-1185">Reference proteome</keyword>
<sequence>MTLISGVLIGLCFPTAALANGAMASFPAGGVIFHQNEHVSIEREDLTIGLERIHVHYVFRSSADRPLQLTIGFPMPKMMLDGGTNMLILRSASETDLRNYMAFEVKANGKPIQPKLHEYGWMNGTNVTAQLQSMQIPVLLADPSFFELQNLPQSTLDALMEANLVESYGEDPFYYPRWKYQTVYEWQQTFPPGERTVDITYVPLYGVETTEGKYSLFPGTGNTRYCYDDAFKTRFDAQHAYFEPMQLSYLLKTARNWSGPIGAFQLKIENPEGYLFSFCPPAGLKTGGAGFRPGIGYRHDLFLPGSASVGLAAGNVVKRVP</sequence>
<comment type="caution">
    <text evidence="3">The sequence shown here is derived from an EMBL/GenBank/DDBJ whole genome shotgun (WGS) entry which is preliminary data.</text>
</comment>
<gene>
    <name evidence="3" type="ORF">BFN67_14260</name>
</gene>
<evidence type="ECO:0000256" key="1">
    <source>
        <dbReference type="SAM" id="SignalP"/>
    </source>
</evidence>
<organism evidence="3 4">
    <name type="scientific">Manganibacter manganicus</name>
    <dbReference type="NCBI Taxonomy" id="1873176"/>
    <lineage>
        <taxon>Bacteria</taxon>
        <taxon>Pseudomonadati</taxon>
        <taxon>Pseudomonadota</taxon>
        <taxon>Alphaproteobacteria</taxon>
        <taxon>Hyphomicrobiales</taxon>
        <taxon>Phyllobacteriaceae</taxon>
        <taxon>Manganibacter</taxon>
    </lineage>
</organism>
<evidence type="ECO:0000259" key="2">
    <source>
        <dbReference type="Pfam" id="PF14415"/>
    </source>
</evidence>
<evidence type="ECO:0000313" key="4">
    <source>
        <dbReference type="Proteomes" id="UP000191905"/>
    </source>
</evidence>
<dbReference type="Pfam" id="PF14415">
    <property type="entry name" value="DUF4424"/>
    <property type="match status" value="1"/>
</dbReference>